<organism evidence="2 3">
    <name type="scientific">Hankyongella ginsenosidimutans</name>
    <dbReference type="NCBI Taxonomy" id="1763828"/>
    <lineage>
        <taxon>Bacteria</taxon>
        <taxon>Pseudomonadati</taxon>
        <taxon>Pseudomonadota</taxon>
        <taxon>Alphaproteobacteria</taxon>
        <taxon>Sphingomonadales</taxon>
        <taxon>Sphingomonadaceae</taxon>
        <taxon>Hankyongella</taxon>
    </lineage>
</organism>
<dbReference type="Gene3D" id="2.60.300.12">
    <property type="entry name" value="HesB-like domain"/>
    <property type="match status" value="1"/>
</dbReference>
<dbReference type="NCBIfam" id="TIGR00049">
    <property type="entry name" value="iron-sulfur cluster assembly accessory protein"/>
    <property type="match status" value="1"/>
</dbReference>
<dbReference type="PANTHER" id="PTHR43011">
    <property type="entry name" value="IRON-SULFUR CLUSTER ASSEMBLY 2 HOMOLOG, MITOCHONDRIAL"/>
    <property type="match status" value="1"/>
</dbReference>
<dbReference type="InterPro" id="IPR035903">
    <property type="entry name" value="HesB-like_dom_sf"/>
</dbReference>
<dbReference type="InterPro" id="IPR017870">
    <property type="entry name" value="FeS_cluster_insertion_CS"/>
</dbReference>
<dbReference type="EMBL" id="CP039704">
    <property type="protein sequence ID" value="QCI78748.1"/>
    <property type="molecule type" value="Genomic_DNA"/>
</dbReference>
<gene>
    <name evidence="2" type="primary">erpA</name>
    <name evidence="2" type="ORF">E6W36_01205</name>
</gene>
<dbReference type="InterPro" id="IPR016092">
    <property type="entry name" value="ATAP"/>
</dbReference>
<dbReference type="RefSeq" id="WP_222873507.1">
    <property type="nucleotide sequence ID" value="NZ_CP039704.1"/>
</dbReference>
<evidence type="ECO:0000313" key="3">
    <source>
        <dbReference type="Proteomes" id="UP000298714"/>
    </source>
</evidence>
<accession>A0A4D7C6U8</accession>
<evidence type="ECO:0000313" key="2">
    <source>
        <dbReference type="EMBL" id="QCI78748.1"/>
    </source>
</evidence>
<dbReference type="AlphaFoldDB" id="A0A4D7C6U8"/>
<keyword evidence="3" id="KW-1185">Reference proteome</keyword>
<dbReference type="GO" id="GO:0016226">
    <property type="term" value="P:iron-sulfur cluster assembly"/>
    <property type="evidence" value="ECO:0007669"/>
    <property type="project" value="InterPro"/>
</dbReference>
<sequence>MTQQPVALSETAIARLTQLIARNGNPNVKFRVRVEGGGCSGFQYRFGFDESVADDDLIVERDGVTMLVDPVSLPLLEGAVVDYVTTLGASAFAIRNPNAQSSCGCGNSFAL</sequence>
<evidence type="ECO:0000259" key="1">
    <source>
        <dbReference type="Pfam" id="PF01521"/>
    </source>
</evidence>
<dbReference type="GO" id="GO:0005506">
    <property type="term" value="F:iron ion binding"/>
    <property type="evidence" value="ECO:0007669"/>
    <property type="project" value="TreeGrafter"/>
</dbReference>
<name>A0A4D7C6U8_9SPHN</name>
<dbReference type="SUPFAM" id="SSF89360">
    <property type="entry name" value="HesB-like domain"/>
    <property type="match status" value="1"/>
</dbReference>
<dbReference type="GO" id="GO:0051537">
    <property type="term" value="F:2 iron, 2 sulfur cluster binding"/>
    <property type="evidence" value="ECO:0007669"/>
    <property type="project" value="TreeGrafter"/>
</dbReference>
<dbReference type="InterPro" id="IPR000361">
    <property type="entry name" value="ATAP_core_dom"/>
</dbReference>
<dbReference type="NCBIfam" id="NF010147">
    <property type="entry name" value="PRK13623.1"/>
    <property type="match status" value="1"/>
</dbReference>
<dbReference type="Pfam" id="PF01521">
    <property type="entry name" value="Fe-S_biosyn"/>
    <property type="match status" value="1"/>
</dbReference>
<dbReference type="GO" id="GO:0051539">
    <property type="term" value="F:4 iron, 4 sulfur cluster binding"/>
    <property type="evidence" value="ECO:0007669"/>
    <property type="project" value="TreeGrafter"/>
</dbReference>
<dbReference type="PANTHER" id="PTHR43011:SF1">
    <property type="entry name" value="IRON-SULFUR CLUSTER ASSEMBLY 2 HOMOLOG, MITOCHONDRIAL"/>
    <property type="match status" value="1"/>
</dbReference>
<proteinExistence type="predicted"/>
<protein>
    <submittedName>
        <fullName evidence="2">Iron-sulfur cluster insertion protein ErpA</fullName>
    </submittedName>
</protein>
<feature type="domain" description="Core" evidence="1">
    <location>
        <begin position="6"/>
        <end position="107"/>
    </location>
</feature>
<dbReference type="KEGG" id="hgn:E6W36_01205"/>
<dbReference type="Proteomes" id="UP000298714">
    <property type="component" value="Chromosome"/>
</dbReference>
<reference evidence="3" key="1">
    <citation type="submission" date="2019-04" db="EMBL/GenBank/DDBJ databases">
        <title>Complete genome sequence of Sphingomonas sp. W1-2-3.</title>
        <authorList>
            <person name="Im W.T."/>
        </authorList>
    </citation>
    <scope>NUCLEOTIDE SEQUENCE [LARGE SCALE GENOMIC DNA]</scope>
    <source>
        <strain evidence="3">W1-2-3</strain>
    </source>
</reference>
<dbReference type="PROSITE" id="PS01152">
    <property type="entry name" value="HESB"/>
    <property type="match status" value="1"/>
</dbReference>